<keyword evidence="6 8" id="KW-1133">Transmembrane helix</keyword>
<feature type="transmembrane region" description="Helical" evidence="8">
    <location>
        <begin position="294"/>
        <end position="312"/>
    </location>
</feature>
<evidence type="ECO:0000256" key="1">
    <source>
        <dbReference type="ARBA" id="ARBA00004651"/>
    </source>
</evidence>
<feature type="transmembrane region" description="Helical" evidence="8">
    <location>
        <begin position="12"/>
        <end position="32"/>
    </location>
</feature>
<comment type="subcellular location">
    <subcellularLocation>
        <location evidence="1">Cell membrane</location>
        <topology evidence="1">Multi-pass membrane protein</topology>
    </subcellularLocation>
</comment>
<keyword evidence="10" id="KW-1185">Reference proteome</keyword>
<evidence type="ECO:0000256" key="3">
    <source>
        <dbReference type="ARBA" id="ARBA00022475"/>
    </source>
</evidence>
<feature type="transmembrane region" description="Helical" evidence="8">
    <location>
        <begin position="162"/>
        <end position="183"/>
    </location>
</feature>
<evidence type="ECO:0000256" key="5">
    <source>
        <dbReference type="ARBA" id="ARBA00022692"/>
    </source>
</evidence>
<evidence type="ECO:0000256" key="2">
    <source>
        <dbReference type="ARBA" id="ARBA00022448"/>
    </source>
</evidence>
<accession>A0ABY5VEE7</accession>
<keyword evidence="5 8" id="KW-0812">Transmembrane</keyword>
<evidence type="ECO:0000313" key="9">
    <source>
        <dbReference type="EMBL" id="UWP58250.1"/>
    </source>
</evidence>
<dbReference type="RefSeq" id="WP_044983371.1">
    <property type="nucleotide sequence ID" value="NZ_CABLBR010000021.1"/>
</dbReference>
<feature type="transmembrane region" description="Helical" evidence="8">
    <location>
        <begin position="94"/>
        <end position="116"/>
    </location>
</feature>
<dbReference type="EMBL" id="CP102290">
    <property type="protein sequence ID" value="UWP58250.1"/>
    <property type="molecule type" value="Genomic_DNA"/>
</dbReference>
<evidence type="ECO:0000256" key="6">
    <source>
        <dbReference type="ARBA" id="ARBA00022989"/>
    </source>
</evidence>
<keyword evidence="7 8" id="KW-0472">Membrane</keyword>
<evidence type="ECO:0000256" key="7">
    <source>
        <dbReference type="ARBA" id="ARBA00023136"/>
    </source>
</evidence>
<dbReference type="CDD" id="cd06579">
    <property type="entry name" value="TM_PBP1_transp_AraH_like"/>
    <property type="match status" value="1"/>
</dbReference>
<dbReference type="Pfam" id="PF02653">
    <property type="entry name" value="BPD_transp_2"/>
    <property type="match status" value="1"/>
</dbReference>
<sequence>MKNKIFKNEKFSSILGPLIALLVLCVLLTVVTDQFFKTSNFLNILRQAAINALVSFGMLFVLLTGGIDLSVGATIACSGCMMGIMIKGGITNTFLLLLVGMLCGLVIGLINGLLFTKLDLPHPFVSTLGTQLVIRGFCLWITGSASMSGFPDGVMWLGYQNIAGFPICFILVIVVAIVASIFLNRTAFGRYIYSIGGNREAARLSGIKVKPLLNLTYILSGLLAALAGIVMIGRVSLAYPNAGDGYEMNAIAACVIGGASFNGGRGSVGGTLIGALIIAVLNNGLNLLGAQSDIQKMILGLVVILAVFVDVVRGKQEEKSRRLAQARQ</sequence>
<feature type="transmembrane region" description="Helical" evidence="8">
    <location>
        <begin position="212"/>
        <end position="233"/>
    </location>
</feature>
<evidence type="ECO:0000256" key="8">
    <source>
        <dbReference type="SAM" id="Phobius"/>
    </source>
</evidence>
<feature type="transmembrane region" description="Helical" evidence="8">
    <location>
        <begin position="268"/>
        <end position="288"/>
    </location>
</feature>
<reference evidence="9" key="1">
    <citation type="journal article" date="2022" name="Cell">
        <title>Design, construction, and in vivo augmentation of a complex gut microbiome.</title>
        <authorList>
            <person name="Cheng A.G."/>
            <person name="Ho P.Y."/>
            <person name="Aranda-Diaz A."/>
            <person name="Jain S."/>
            <person name="Yu F.B."/>
            <person name="Meng X."/>
            <person name="Wang M."/>
            <person name="Iakiviak M."/>
            <person name="Nagashima K."/>
            <person name="Zhao A."/>
            <person name="Murugkar P."/>
            <person name="Patil A."/>
            <person name="Atabakhsh K."/>
            <person name="Weakley A."/>
            <person name="Yan J."/>
            <person name="Brumbaugh A.R."/>
            <person name="Higginbottom S."/>
            <person name="Dimas A."/>
            <person name="Shiver A.L."/>
            <person name="Deutschbauer A."/>
            <person name="Neff N."/>
            <person name="Sonnenburg J.L."/>
            <person name="Huang K.C."/>
            <person name="Fischbach M.A."/>
        </authorList>
    </citation>
    <scope>NUCLEOTIDE SEQUENCE</scope>
    <source>
        <strain evidence="9">DSM 19829</strain>
    </source>
</reference>
<feature type="transmembrane region" description="Helical" evidence="8">
    <location>
        <begin position="44"/>
        <end position="62"/>
    </location>
</feature>
<protein>
    <submittedName>
        <fullName evidence="9">ABC transporter permease</fullName>
    </submittedName>
</protein>
<dbReference type="PANTHER" id="PTHR32196:SF21">
    <property type="entry name" value="ABC TRANSPORTER PERMEASE PROTEIN YPHD-RELATED"/>
    <property type="match status" value="1"/>
</dbReference>
<evidence type="ECO:0000256" key="4">
    <source>
        <dbReference type="ARBA" id="ARBA00022519"/>
    </source>
</evidence>
<proteinExistence type="predicted"/>
<keyword evidence="4" id="KW-0997">Cell inner membrane</keyword>
<keyword evidence="2" id="KW-0813">Transport</keyword>
<name>A0ABY5VEE7_9FIRM</name>
<organism evidence="9 10">
    <name type="scientific">Ruminococcus gauvreauii</name>
    <dbReference type="NCBI Taxonomy" id="438033"/>
    <lineage>
        <taxon>Bacteria</taxon>
        <taxon>Bacillati</taxon>
        <taxon>Bacillota</taxon>
        <taxon>Clostridia</taxon>
        <taxon>Eubacteriales</taxon>
        <taxon>Oscillospiraceae</taxon>
        <taxon>Ruminococcus</taxon>
    </lineage>
</organism>
<dbReference type="PANTHER" id="PTHR32196">
    <property type="entry name" value="ABC TRANSPORTER PERMEASE PROTEIN YPHD-RELATED-RELATED"/>
    <property type="match status" value="1"/>
</dbReference>
<evidence type="ECO:0000313" key="10">
    <source>
        <dbReference type="Proteomes" id="UP001060164"/>
    </source>
</evidence>
<gene>
    <name evidence="9" type="ORF">NQ502_12775</name>
</gene>
<keyword evidence="3" id="KW-1003">Cell membrane</keyword>
<dbReference type="InterPro" id="IPR001851">
    <property type="entry name" value="ABC_transp_permease"/>
</dbReference>
<dbReference type="Proteomes" id="UP001060164">
    <property type="component" value="Chromosome"/>
</dbReference>